<accession>A0A7V3YMC9</accession>
<evidence type="ECO:0008006" key="2">
    <source>
        <dbReference type="Google" id="ProtNLM"/>
    </source>
</evidence>
<evidence type="ECO:0000313" key="1">
    <source>
        <dbReference type="EMBL" id="HGI75216.1"/>
    </source>
</evidence>
<comment type="caution">
    <text evidence="1">The sequence shown here is derived from an EMBL/GenBank/DDBJ whole genome shotgun (WGS) entry which is preliminary data.</text>
</comment>
<name>A0A7V3YMC9_9BACT</name>
<reference evidence="1" key="1">
    <citation type="journal article" date="2020" name="mSystems">
        <title>Genome- and Community-Level Interaction Insights into Carbon Utilization and Element Cycling Functions of Hydrothermarchaeota in Hydrothermal Sediment.</title>
        <authorList>
            <person name="Zhou Z."/>
            <person name="Liu Y."/>
            <person name="Xu W."/>
            <person name="Pan J."/>
            <person name="Luo Z.H."/>
            <person name="Li M."/>
        </authorList>
    </citation>
    <scope>NUCLEOTIDE SEQUENCE [LARGE SCALE GENOMIC DNA]</scope>
    <source>
        <strain evidence="1">SpSt-716</strain>
    </source>
</reference>
<dbReference type="EMBL" id="DTEN01000235">
    <property type="protein sequence ID" value="HGI75216.1"/>
    <property type="molecule type" value="Genomic_DNA"/>
</dbReference>
<proteinExistence type="predicted"/>
<sequence>MRKGLVVTILGLLVVFLMRSFPAEASVRKLPSFRLYTLRGEEIPFRPSSLAILFFLDPECLFCLAELVQLYERIENFGGKVLLYPVCLQCDFRDAKRLEDSLGGKYTIYLAHPLLPALLGIWETPALFLVNTESRVLYQAKGEIAWDDLQFLLSARNNERGPSRQKKNSCVIGLCS</sequence>
<gene>
    <name evidence="1" type="ORF">ENU96_06040</name>
</gene>
<dbReference type="Gene3D" id="3.40.30.10">
    <property type="entry name" value="Glutaredoxin"/>
    <property type="match status" value="1"/>
</dbReference>
<dbReference type="AlphaFoldDB" id="A0A7V3YMC9"/>
<dbReference type="SUPFAM" id="SSF52833">
    <property type="entry name" value="Thioredoxin-like"/>
    <property type="match status" value="1"/>
</dbReference>
<organism evidence="1">
    <name type="scientific">Candidatus Caldatribacterium californiense</name>
    <dbReference type="NCBI Taxonomy" id="1454726"/>
    <lineage>
        <taxon>Bacteria</taxon>
        <taxon>Pseudomonadati</taxon>
        <taxon>Atribacterota</taxon>
        <taxon>Atribacteria</taxon>
        <taxon>Atribacterales</taxon>
        <taxon>Candidatus Caldatribacteriaceae</taxon>
        <taxon>Candidatus Caldatribacterium</taxon>
    </lineage>
</organism>
<protein>
    <recommendedName>
        <fullName evidence="2">Redoxin domain-containing protein</fullName>
    </recommendedName>
</protein>
<dbReference type="InterPro" id="IPR036249">
    <property type="entry name" value="Thioredoxin-like_sf"/>
</dbReference>